<dbReference type="Proteomes" id="UP001497457">
    <property type="component" value="Chromosome 19rd"/>
</dbReference>
<sequence>MSSSRQELPCLAFHRRGHSTALYTVPEEENLVVALNAGDKEEVLRNKTICPTARGLLLARDPNTMATFLWRPEDGDQLIHLPPLEGLDDGVLMHSHCVLSDEPSAPGCVVLLVEGCDDTSMWYCHPGDDAWVKHEYDVGTITLPCEYQGSKHLKIPICPIAACRGKFYFNSGPEDLGVLEFCPDPAFTSIAIDNSYESEDDEEYSGGPNPGASVFLVESGDELYRVKLLYATLSHDEIDEGFVQKMDFSARRWRDVGDLCGRTFLLSSFYFGASCYGGGGESGLRQDCVYSVNTYRKEMQVFNVKEDTNEVHRLDEAPPADKAFWLLPSTGP</sequence>
<organism evidence="2 3">
    <name type="scientific">Urochloa decumbens</name>
    <dbReference type="NCBI Taxonomy" id="240449"/>
    <lineage>
        <taxon>Eukaryota</taxon>
        <taxon>Viridiplantae</taxon>
        <taxon>Streptophyta</taxon>
        <taxon>Embryophyta</taxon>
        <taxon>Tracheophyta</taxon>
        <taxon>Spermatophyta</taxon>
        <taxon>Magnoliopsida</taxon>
        <taxon>Liliopsida</taxon>
        <taxon>Poales</taxon>
        <taxon>Poaceae</taxon>
        <taxon>PACMAD clade</taxon>
        <taxon>Panicoideae</taxon>
        <taxon>Panicodae</taxon>
        <taxon>Paniceae</taxon>
        <taxon>Melinidinae</taxon>
        <taxon>Urochloa</taxon>
    </lineage>
</organism>
<name>A0ABC8ZK92_9POAL</name>
<gene>
    <name evidence="2" type="ORF">URODEC1_LOCUS45204</name>
</gene>
<dbReference type="PANTHER" id="PTHR33127:SF85">
    <property type="entry name" value="OS11G0436500 PROTEIN"/>
    <property type="match status" value="1"/>
</dbReference>
<evidence type="ECO:0000313" key="2">
    <source>
        <dbReference type="EMBL" id="CAL4961722.1"/>
    </source>
</evidence>
<proteinExistence type="predicted"/>
<evidence type="ECO:0000313" key="3">
    <source>
        <dbReference type="Proteomes" id="UP001497457"/>
    </source>
</evidence>
<reference evidence="2 3" key="2">
    <citation type="submission" date="2024-10" db="EMBL/GenBank/DDBJ databases">
        <authorList>
            <person name="Ryan C."/>
        </authorList>
    </citation>
    <scope>NUCLEOTIDE SEQUENCE [LARGE SCALE GENOMIC DNA]</scope>
</reference>
<dbReference type="EMBL" id="OZ075129">
    <property type="protein sequence ID" value="CAL4961722.1"/>
    <property type="molecule type" value="Genomic_DNA"/>
</dbReference>
<accession>A0ABC8ZK92</accession>
<protein>
    <recommendedName>
        <fullName evidence="1">KIB1-4 beta-propeller domain-containing protein</fullName>
    </recommendedName>
</protein>
<dbReference type="PANTHER" id="PTHR33127">
    <property type="entry name" value="TRANSMEMBRANE PROTEIN"/>
    <property type="match status" value="1"/>
</dbReference>
<evidence type="ECO:0000259" key="1">
    <source>
        <dbReference type="Pfam" id="PF03478"/>
    </source>
</evidence>
<dbReference type="InterPro" id="IPR005174">
    <property type="entry name" value="KIB1-4_b-propeller"/>
</dbReference>
<feature type="domain" description="KIB1-4 beta-propeller" evidence="1">
    <location>
        <begin position="39"/>
        <end position="303"/>
    </location>
</feature>
<reference evidence="3" key="1">
    <citation type="submission" date="2024-06" db="EMBL/GenBank/DDBJ databases">
        <authorList>
            <person name="Ryan C."/>
        </authorList>
    </citation>
    <scope>NUCLEOTIDE SEQUENCE [LARGE SCALE GENOMIC DNA]</scope>
</reference>
<dbReference type="Pfam" id="PF03478">
    <property type="entry name" value="Beta-prop_KIB1-4"/>
    <property type="match status" value="1"/>
</dbReference>
<keyword evidence="3" id="KW-1185">Reference proteome</keyword>
<dbReference type="AlphaFoldDB" id="A0ABC8ZK92"/>